<feature type="region of interest" description="Disordered" evidence="1">
    <location>
        <begin position="1"/>
        <end position="23"/>
    </location>
</feature>
<evidence type="ECO:0000313" key="3">
    <source>
        <dbReference type="Proteomes" id="UP000231791"/>
    </source>
</evidence>
<dbReference type="GO" id="GO:0016787">
    <property type="term" value="F:hydrolase activity"/>
    <property type="evidence" value="ECO:0007669"/>
    <property type="project" value="UniProtKB-KW"/>
</dbReference>
<dbReference type="OrthoDB" id="120315at2"/>
<sequence length="150" mass="15961">MTAAHGQAPRWTTAPDGGRPDGTTCAHLDQDLLPTDRGAERGCAACLALGTTWHRLLRCLTCGEVGCCDSSPGRHAHAHAQSSSHPIAESYRSGENWAWCYRDHLYLVPAPPARGRPVHPGARPRAKRGERGEGGDGPRRGEPAPGENGT</sequence>
<dbReference type="Proteomes" id="UP000231791">
    <property type="component" value="Chromosome"/>
</dbReference>
<organism evidence="2 3">
    <name type="scientific">Streptomyces lavendulae subsp. lavendulae</name>
    <dbReference type="NCBI Taxonomy" id="58340"/>
    <lineage>
        <taxon>Bacteria</taxon>
        <taxon>Bacillati</taxon>
        <taxon>Actinomycetota</taxon>
        <taxon>Actinomycetes</taxon>
        <taxon>Kitasatosporales</taxon>
        <taxon>Streptomycetaceae</taxon>
        <taxon>Streptomyces</taxon>
    </lineage>
</organism>
<proteinExistence type="predicted"/>
<dbReference type="EMBL" id="CP024985">
    <property type="protein sequence ID" value="ATZ28972.1"/>
    <property type="molecule type" value="Genomic_DNA"/>
</dbReference>
<name>A0A2K8PQD5_STRLA</name>
<dbReference type="Gene3D" id="3.30.40.10">
    <property type="entry name" value="Zinc/RING finger domain, C3HC4 (zinc finger)"/>
    <property type="match status" value="1"/>
</dbReference>
<dbReference type="GO" id="GO:0008270">
    <property type="term" value="F:zinc ion binding"/>
    <property type="evidence" value="ECO:0007669"/>
    <property type="project" value="InterPro"/>
</dbReference>
<gene>
    <name evidence="2" type="ORF">SLAV_36020</name>
</gene>
<dbReference type="PROSITE" id="PS50271">
    <property type="entry name" value="ZF_UBP"/>
    <property type="match status" value="1"/>
</dbReference>
<dbReference type="InterPro" id="IPR001607">
    <property type="entry name" value="Znf_UBP"/>
</dbReference>
<dbReference type="InterPro" id="IPR013083">
    <property type="entry name" value="Znf_RING/FYVE/PHD"/>
</dbReference>
<keyword evidence="2" id="KW-0378">Hydrolase</keyword>
<reference evidence="2 3" key="1">
    <citation type="submission" date="2017-11" db="EMBL/GenBank/DDBJ databases">
        <title>Complete genome sequence of Streptomyces lavendulae subsp. lavendulae CCM 3239 (formerly 'Streptomyces aureofaciens CCM 3239'), the producer of the angucycline-type antibiotic auricin.</title>
        <authorList>
            <person name="Busche T."/>
            <person name="Novakova R."/>
            <person name="Al'Dilaimi A."/>
            <person name="Homerova D."/>
            <person name="Feckova L."/>
            <person name="Rezuchova B."/>
            <person name="Mingyar E."/>
            <person name="Csolleiova D."/>
            <person name="Bekeova C."/>
            <person name="Winkler A."/>
            <person name="Sevcikova B."/>
            <person name="Kalinowski J."/>
            <person name="Kormanec J."/>
            <person name="Ruckert C."/>
        </authorList>
    </citation>
    <scope>NUCLEOTIDE SEQUENCE [LARGE SCALE GENOMIC DNA]</scope>
    <source>
        <strain evidence="2 3">CCM 3239</strain>
    </source>
</reference>
<dbReference type="AlphaFoldDB" id="A0A2K8PQD5"/>
<accession>A0A2K8PQD5</accession>
<dbReference type="KEGG" id="slx:SLAV_36020"/>
<protein>
    <submittedName>
        <fullName evidence="2">Zn-finger in ubiquitin-hydrolases and other protein</fullName>
    </submittedName>
</protein>
<dbReference type="Pfam" id="PF02148">
    <property type="entry name" value="zf-UBP"/>
    <property type="match status" value="1"/>
</dbReference>
<feature type="compositionally biased region" description="Basic and acidic residues" evidence="1">
    <location>
        <begin position="127"/>
        <end position="142"/>
    </location>
</feature>
<feature type="region of interest" description="Disordered" evidence="1">
    <location>
        <begin position="109"/>
        <end position="150"/>
    </location>
</feature>
<dbReference type="SUPFAM" id="SSF57850">
    <property type="entry name" value="RING/U-box"/>
    <property type="match status" value="1"/>
</dbReference>
<keyword evidence="3" id="KW-1185">Reference proteome</keyword>
<dbReference type="GeneID" id="49388173"/>
<dbReference type="RefSeq" id="WP_063760351.1">
    <property type="nucleotide sequence ID" value="NZ_CP024985.1"/>
</dbReference>
<evidence type="ECO:0000313" key="2">
    <source>
        <dbReference type="EMBL" id="ATZ28972.1"/>
    </source>
</evidence>
<evidence type="ECO:0000256" key="1">
    <source>
        <dbReference type="SAM" id="MobiDB-lite"/>
    </source>
</evidence>